<comment type="caution">
    <text evidence="2">The sequence shown here is derived from an EMBL/GenBank/DDBJ whole genome shotgun (WGS) entry which is preliminary data.</text>
</comment>
<dbReference type="EMBL" id="LMTZ01000149">
    <property type="protein sequence ID" value="KST62843.1"/>
    <property type="molecule type" value="Genomic_DNA"/>
</dbReference>
<keyword evidence="3" id="KW-1185">Reference proteome</keyword>
<dbReference type="Proteomes" id="UP000053372">
    <property type="component" value="Unassembled WGS sequence"/>
</dbReference>
<sequence length="68" mass="8324">MLKVHLTLKLDISFRAFQFRAFQSHNKQVKNIKLSQAKSNLRRNVNYKTPEYLNKVQSIYYLERQCFW</sequence>
<evidence type="ECO:0000313" key="2">
    <source>
        <dbReference type="EMBL" id="KST62895.1"/>
    </source>
</evidence>
<protein>
    <submittedName>
        <fullName evidence="2">Uncharacterized protein</fullName>
    </submittedName>
</protein>
<accession>A0A0V7ZEN8</accession>
<evidence type="ECO:0000313" key="1">
    <source>
        <dbReference type="EMBL" id="KST62843.1"/>
    </source>
</evidence>
<gene>
    <name evidence="1" type="ORF">BC008_11000</name>
    <name evidence="2" type="ORF">BC008_11285</name>
</gene>
<reference evidence="2 3" key="1">
    <citation type="journal article" date="2015" name="Genome Announc.">
        <title>Draft Genome of the Euendolithic (true boring) Cyanobacterium Mastigocoleus testarum strain BC008.</title>
        <authorList>
            <person name="Guida B.S."/>
            <person name="Garcia-Pichel F."/>
        </authorList>
    </citation>
    <scope>NUCLEOTIDE SEQUENCE [LARGE SCALE GENOMIC DNA]</scope>
    <source>
        <strain evidence="2 3">BC008</strain>
    </source>
</reference>
<name>A0A0V7ZEN8_9CYAN</name>
<proteinExistence type="predicted"/>
<evidence type="ECO:0000313" key="3">
    <source>
        <dbReference type="Proteomes" id="UP000053372"/>
    </source>
</evidence>
<dbReference type="EMBL" id="LMTZ01000148">
    <property type="protein sequence ID" value="KST62895.1"/>
    <property type="molecule type" value="Genomic_DNA"/>
</dbReference>
<dbReference type="AlphaFoldDB" id="A0A0V7ZEN8"/>
<organism evidence="2 3">
    <name type="scientific">Mastigocoleus testarum BC008</name>
    <dbReference type="NCBI Taxonomy" id="371196"/>
    <lineage>
        <taxon>Bacteria</taxon>
        <taxon>Bacillati</taxon>
        <taxon>Cyanobacteriota</taxon>
        <taxon>Cyanophyceae</taxon>
        <taxon>Nostocales</taxon>
        <taxon>Hapalosiphonaceae</taxon>
        <taxon>Mastigocoleus</taxon>
    </lineage>
</organism>